<proteinExistence type="predicted"/>
<evidence type="ECO:0000259" key="2">
    <source>
        <dbReference type="SMART" id="SM00666"/>
    </source>
</evidence>
<dbReference type="SUPFAM" id="SSF54277">
    <property type="entry name" value="CAD &amp; PB1 domains"/>
    <property type="match status" value="2"/>
</dbReference>
<name>A0AAV6LNY6_9ERIC</name>
<evidence type="ECO:0000313" key="3">
    <source>
        <dbReference type="EMBL" id="KAG5566419.1"/>
    </source>
</evidence>
<dbReference type="SMART" id="SM00666">
    <property type="entry name" value="PB1"/>
    <property type="match status" value="2"/>
</dbReference>
<feature type="coiled-coil region" evidence="1">
    <location>
        <begin position="69"/>
        <end position="96"/>
    </location>
</feature>
<dbReference type="EMBL" id="JACTNZ010000001">
    <property type="protein sequence ID" value="KAG5566419.1"/>
    <property type="molecule type" value="Genomic_DNA"/>
</dbReference>
<dbReference type="CDD" id="cd05992">
    <property type="entry name" value="PB1"/>
    <property type="match status" value="2"/>
</dbReference>
<keyword evidence="1" id="KW-0175">Coiled coil</keyword>
<dbReference type="Proteomes" id="UP000823749">
    <property type="component" value="Chromosome 1"/>
</dbReference>
<dbReference type="GO" id="GO:0003700">
    <property type="term" value="F:DNA-binding transcription factor activity"/>
    <property type="evidence" value="ECO:0007669"/>
    <property type="project" value="InterPro"/>
</dbReference>
<dbReference type="InterPro" id="IPR000270">
    <property type="entry name" value="PB1_dom"/>
</dbReference>
<comment type="caution">
    <text evidence="3">The sequence shown here is derived from an EMBL/GenBank/DDBJ whole genome shotgun (WGS) entry which is preliminary data.</text>
</comment>
<dbReference type="InterPro" id="IPR045012">
    <property type="entry name" value="NLP"/>
</dbReference>
<feature type="domain" description="PB1" evidence="2">
    <location>
        <begin position="170"/>
        <end position="246"/>
    </location>
</feature>
<gene>
    <name evidence="3" type="ORF">RHGRI_002108</name>
</gene>
<dbReference type="PANTHER" id="PTHR32002:SF35">
    <property type="entry name" value="PROTEIN NLP6"/>
    <property type="match status" value="1"/>
</dbReference>
<sequence length="498" mass="55307">MPASPPPPSSSTSSALRVTATLTFFPVVHLALCVDYIIEDRGGELNVINGLEGGALNVINQLEGSALNASEDEDAYEDVLFEINELEQQHEDIIDQLVIDYAGVDHDVIGYRGGKLDVISAGGVFTINGVEYSAGQALSMTPEPSLVFKTKLSVRMWLGHRGQWVVDIRYGWNWLNLGTFRTAEGAPLAAESVEMEQEVKKRLSFEAGTYKIEYKDEDDELILINCDEDLEACIFSSSPCLVMQSNCLDVSRSIASEKCIYRLSNSLHEDVVDLTVVHFTLFVEYLIEDWGGELNVINSLEDGALNVINEFIEYVSKGDDIYEDVSFGVNELEQQHEDIVDQLVIEYMGVDHSVIGYRGGELDVISGEGVFTINGVEYSAGQALSTTPEPSFVFQDKLSVRVWLGHRGQWVADIHYGWNRLNIGTFRTTEGAPLAAESVELEQEVKERLLFEAGTYKIEYKDEDDELILINCDKDLEECISSSSAGGSRSIELFLKLK</sequence>
<protein>
    <recommendedName>
        <fullName evidence="2">PB1 domain-containing protein</fullName>
    </recommendedName>
</protein>
<dbReference type="Gene3D" id="3.10.20.90">
    <property type="entry name" value="Phosphatidylinositol 3-kinase Catalytic Subunit, Chain A, domain 1"/>
    <property type="match status" value="2"/>
</dbReference>
<evidence type="ECO:0000313" key="4">
    <source>
        <dbReference type="Proteomes" id="UP000823749"/>
    </source>
</evidence>
<dbReference type="Pfam" id="PF00564">
    <property type="entry name" value="PB1"/>
    <property type="match status" value="2"/>
</dbReference>
<dbReference type="PANTHER" id="PTHR32002">
    <property type="entry name" value="PROTEIN NLP8"/>
    <property type="match status" value="1"/>
</dbReference>
<reference evidence="3" key="1">
    <citation type="submission" date="2020-08" db="EMBL/GenBank/DDBJ databases">
        <title>Plant Genome Project.</title>
        <authorList>
            <person name="Zhang R.-G."/>
        </authorList>
    </citation>
    <scope>NUCLEOTIDE SEQUENCE</scope>
    <source>
        <strain evidence="3">WSP0</strain>
        <tissue evidence="3">Leaf</tissue>
    </source>
</reference>
<keyword evidence="4" id="KW-1185">Reference proteome</keyword>
<organism evidence="3 4">
    <name type="scientific">Rhododendron griersonianum</name>
    <dbReference type="NCBI Taxonomy" id="479676"/>
    <lineage>
        <taxon>Eukaryota</taxon>
        <taxon>Viridiplantae</taxon>
        <taxon>Streptophyta</taxon>
        <taxon>Embryophyta</taxon>
        <taxon>Tracheophyta</taxon>
        <taxon>Spermatophyta</taxon>
        <taxon>Magnoliopsida</taxon>
        <taxon>eudicotyledons</taxon>
        <taxon>Gunneridae</taxon>
        <taxon>Pentapetalae</taxon>
        <taxon>asterids</taxon>
        <taxon>Ericales</taxon>
        <taxon>Ericaceae</taxon>
        <taxon>Ericoideae</taxon>
        <taxon>Rhodoreae</taxon>
        <taxon>Rhododendron</taxon>
    </lineage>
</organism>
<feature type="domain" description="PB1" evidence="2">
    <location>
        <begin position="416"/>
        <end position="498"/>
    </location>
</feature>
<accession>A0AAV6LNY6</accession>
<evidence type="ECO:0000256" key="1">
    <source>
        <dbReference type="SAM" id="Coils"/>
    </source>
</evidence>
<dbReference type="AlphaFoldDB" id="A0AAV6LNY6"/>